<gene>
    <name evidence="2" type="ORF">CASFOL_017196</name>
</gene>
<evidence type="ECO:0000313" key="2">
    <source>
        <dbReference type="EMBL" id="KAL3639289.1"/>
    </source>
</evidence>
<evidence type="ECO:0000256" key="1">
    <source>
        <dbReference type="SAM" id="MobiDB-lite"/>
    </source>
</evidence>
<organism evidence="2 3">
    <name type="scientific">Castilleja foliolosa</name>
    <dbReference type="NCBI Taxonomy" id="1961234"/>
    <lineage>
        <taxon>Eukaryota</taxon>
        <taxon>Viridiplantae</taxon>
        <taxon>Streptophyta</taxon>
        <taxon>Embryophyta</taxon>
        <taxon>Tracheophyta</taxon>
        <taxon>Spermatophyta</taxon>
        <taxon>Magnoliopsida</taxon>
        <taxon>eudicotyledons</taxon>
        <taxon>Gunneridae</taxon>
        <taxon>Pentapetalae</taxon>
        <taxon>asterids</taxon>
        <taxon>lamiids</taxon>
        <taxon>Lamiales</taxon>
        <taxon>Orobanchaceae</taxon>
        <taxon>Pedicularideae</taxon>
        <taxon>Castillejinae</taxon>
        <taxon>Castilleja</taxon>
    </lineage>
</organism>
<evidence type="ECO:0000313" key="3">
    <source>
        <dbReference type="Proteomes" id="UP001632038"/>
    </source>
</evidence>
<protein>
    <submittedName>
        <fullName evidence="2">Uncharacterized protein</fullName>
    </submittedName>
</protein>
<comment type="caution">
    <text evidence="2">The sequence shown here is derived from an EMBL/GenBank/DDBJ whole genome shotgun (WGS) entry which is preliminary data.</text>
</comment>
<accession>A0ABD3DDN6</accession>
<sequence>MEETILSAEKIKVTKSVNGPCNSCFQDFFQAVLKCLGFESQPRVHEANSDDETCKQGSSSSSSSPAADPPADPPAELAAARIRRRPSPPTIGGGRGAQTNANPST</sequence>
<dbReference type="EMBL" id="JAVIJP010000018">
    <property type="protein sequence ID" value="KAL3639289.1"/>
    <property type="molecule type" value="Genomic_DNA"/>
</dbReference>
<reference evidence="3" key="1">
    <citation type="journal article" date="2024" name="IScience">
        <title>Strigolactones Initiate the Formation of Haustorium-like Structures in Castilleja.</title>
        <authorList>
            <person name="Buerger M."/>
            <person name="Peterson D."/>
            <person name="Chory J."/>
        </authorList>
    </citation>
    <scope>NUCLEOTIDE SEQUENCE [LARGE SCALE GENOMIC DNA]</scope>
</reference>
<dbReference type="Proteomes" id="UP001632038">
    <property type="component" value="Unassembled WGS sequence"/>
</dbReference>
<feature type="region of interest" description="Disordered" evidence="1">
    <location>
        <begin position="42"/>
        <end position="105"/>
    </location>
</feature>
<feature type="compositionally biased region" description="Basic and acidic residues" evidence="1">
    <location>
        <begin position="42"/>
        <end position="54"/>
    </location>
</feature>
<keyword evidence="3" id="KW-1185">Reference proteome</keyword>
<proteinExistence type="predicted"/>
<dbReference type="AlphaFoldDB" id="A0ABD3DDN6"/>
<name>A0ABD3DDN6_9LAMI</name>